<accession>A0A0D0RQH4</accession>
<dbReference type="Pfam" id="PF13994">
    <property type="entry name" value="PgaD"/>
    <property type="match status" value="1"/>
</dbReference>
<name>A0A0D0RQH4_PSEFL</name>
<feature type="transmembrane region" description="Helical" evidence="1">
    <location>
        <begin position="51"/>
        <end position="76"/>
    </location>
</feature>
<evidence type="ECO:0000256" key="1">
    <source>
        <dbReference type="SAM" id="Phobius"/>
    </source>
</evidence>
<dbReference type="RefSeq" id="WP_043049161.1">
    <property type="nucleotide sequence ID" value="NZ_JXCQ01000021.1"/>
</dbReference>
<keyword evidence="1" id="KW-1133">Transmembrane helix</keyword>
<dbReference type="PATRIC" id="fig|294.125.peg.2874"/>
<dbReference type="GO" id="GO:0043709">
    <property type="term" value="P:cell adhesion involved in single-species biofilm formation"/>
    <property type="evidence" value="ECO:0007669"/>
    <property type="project" value="InterPro"/>
</dbReference>
<evidence type="ECO:0000313" key="2">
    <source>
        <dbReference type="EMBL" id="KIR21762.1"/>
    </source>
</evidence>
<feature type="transmembrane region" description="Helical" evidence="1">
    <location>
        <begin position="12"/>
        <end position="31"/>
    </location>
</feature>
<gene>
    <name evidence="2" type="primary">pgaD</name>
    <name evidence="2" type="ORF">PFLU3_27980</name>
</gene>
<dbReference type="InterPro" id="IPR023829">
    <property type="entry name" value="PGA_PgaD"/>
</dbReference>
<comment type="caution">
    <text evidence="2">The sequence shown here is derived from an EMBL/GenBank/DDBJ whole genome shotgun (WGS) entry which is preliminary data.</text>
</comment>
<keyword evidence="1" id="KW-0472">Membrane</keyword>
<organism evidence="2 3">
    <name type="scientific">Pseudomonas fluorescens</name>
    <dbReference type="NCBI Taxonomy" id="294"/>
    <lineage>
        <taxon>Bacteria</taxon>
        <taxon>Pseudomonadati</taxon>
        <taxon>Pseudomonadota</taxon>
        <taxon>Gammaproteobacteria</taxon>
        <taxon>Pseudomonadales</taxon>
        <taxon>Pseudomonadaceae</taxon>
        <taxon>Pseudomonas</taxon>
    </lineage>
</organism>
<protein>
    <submittedName>
        <fullName evidence="2">PgaD protein</fullName>
    </submittedName>
</protein>
<proteinExistence type="predicted"/>
<dbReference type="GeneID" id="61828033"/>
<sequence length="160" mass="17840">MKLVRTRQSPVMWIIDVLLTLLAWGGLVWLLARGIGAMLETHGGPRIEAPIFAALNTLQIYLWIALFNALILIGWARYQQRRGRQFAQRRAEANALSDKHLSESFNLGDGHLEQFRKPGVLVIHNNEEGGVEDVKSHVSRDVERPGLALVPGTDKDKGIG</sequence>
<evidence type="ECO:0000313" key="3">
    <source>
        <dbReference type="Proteomes" id="UP000032210"/>
    </source>
</evidence>
<dbReference type="EMBL" id="JXCQ01000021">
    <property type="protein sequence ID" value="KIR21762.1"/>
    <property type="molecule type" value="Genomic_DNA"/>
</dbReference>
<keyword evidence="1" id="KW-0812">Transmembrane</keyword>
<dbReference type="AlphaFoldDB" id="A0A0D0RQH4"/>
<dbReference type="Proteomes" id="UP000032210">
    <property type="component" value="Unassembled WGS sequence"/>
</dbReference>
<reference evidence="2 3" key="1">
    <citation type="submission" date="2015-01" db="EMBL/GenBank/DDBJ databases">
        <title>Genome sequence of the beneficial rhizobacterium Pseudomonas fluorescens 2-79.</title>
        <authorList>
            <person name="Thuermer A."/>
            <person name="Daniel R."/>
        </authorList>
    </citation>
    <scope>NUCLEOTIDE SEQUENCE [LARGE SCALE GENOMIC DNA]</scope>
    <source>
        <strain evidence="2 3">2-79</strain>
    </source>
</reference>
<dbReference type="NCBIfam" id="TIGR03940">
    <property type="entry name" value="PGA_PgaD"/>
    <property type="match status" value="1"/>
</dbReference>